<sequence>MTTLVLTVIGDDRAGLVSALAEVVDEHGGSWGSSQLAELAGKFAGIVTVEVPQGQVAALTAALQPLSGVLETTVHEGAGTTPGGEDGTAYRLELMGNDHPGIVRSISGALAGQGVSIASLQSRTVPTPESGGQTFEAEITLRPATGTDLDALRAALEGLAGDLLVDITLDEQQAQA</sequence>
<evidence type="ECO:0000313" key="3">
    <source>
        <dbReference type="Proteomes" id="UP000219688"/>
    </source>
</evidence>
<proteinExistence type="predicted"/>
<keyword evidence="3" id="KW-1185">Reference proteome</keyword>
<name>A0A285VSE0_9MICO</name>
<dbReference type="Gene3D" id="3.30.70.260">
    <property type="match status" value="2"/>
</dbReference>
<accession>A0A285VSE0</accession>
<reference evidence="3" key="1">
    <citation type="submission" date="2017-08" db="EMBL/GenBank/DDBJ databases">
        <authorList>
            <person name="Varghese N."/>
            <person name="Submissions S."/>
        </authorList>
    </citation>
    <scope>NUCLEOTIDE SEQUENCE [LARGE SCALE GENOMIC DNA]</scope>
    <source>
        <strain evidence="3">USBA17B2</strain>
    </source>
</reference>
<dbReference type="GO" id="GO:0006355">
    <property type="term" value="P:regulation of DNA-templated transcription"/>
    <property type="evidence" value="ECO:0007669"/>
    <property type="project" value="InterPro"/>
</dbReference>
<dbReference type="AlphaFoldDB" id="A0A285VSE0"/>
<dbReference type="PIRSF" id="PIRSF028103">
    <property type="entry name" value="GcvR"/>
    <property type="match status" value="1"/>
</dbReference>
<evidence type="ECO:0000313" key="2">
    <source>
        <dbReference type="EMBL" id="SOC55531.1"/>
    </source>
</evidence>
<dbReference type="EMBL" id="OBQK01000005">
    <property type="protein sequence ID" value="SOC55531.1"/>
    <property type="molecule type" value="Genomic_DNA"/>
</dbReference>
<dbReference type="CDD" id="cd04869">
    <property type="entry name" value="ACT_GcvR_2"/>
    <property type="match status" value="1"/>
</dbReference>
<organism evidence="2 3">
    <name type="scientific">Ornithinimicrobium cerasi</name>
    <dbReference type="NCBI Taxonomy" id="2248773"/>
    <lineage>
        <taxon>Bacteria</taxon>
        <taxon>Bacillati</taxon>
        <taxon>Actinomycetota</taxon>
        <taxon>Actinomycetes</taxon>
        <taxon>Micrococcales</taxon>
        <taxon>Ornithinimicrobiaceae</taxon>
        <taxon>Ornithinimicrobium</taxon>
    </lineage>
</organism>
<dbReference type="InterPro" id="IPR002912">
    <property type="entry name" value="ACT_dom"/>
</dbReference>
<dbReference type="PANTHER" id="PTHR34875">
    <property type="entry name" value="UPF0237 PROTEIN MJ1558"/>
    <property type="match status" value="1"/>
</dbReference>
<protein>
    <submittedName>
        <fullName evidence="2">Glycine cleavage system regulatory protein</fullName>
    </submittedName>
</protein>
<dbReference type="Proteomes" id="UP000219688">
    <property type="component" value="Unassembled WGS sequence"/>
</dbReference>
<dbReference type="PROSITE" id="PS51671">
    <property type="entry name" value="ACT"/>
    <property type="match status" value="1"/>
</dbReference>
<dbReference type="InterPro" id="IPR045865">
    <property type="entry name" value="ACT-like_dom_sf"/>
</dbReference>
<gene>
    <name evidence="2" type="ORF">SAMN05421879_105130</name>
</gene>
<feature type="domain" description="ACT" evidence="1">
    <location>
        <begin position="91"/>
        <end position="172"/>
    </location>
</feature>
<dbReference type="InterPro" id="IPR016867">
    <property type="entry name" value="GcvR"/>
</dbReference>
<evidence type="ECO:0000259" key="1">
    <source>
        <dbReference type="PROSITE" id="PS51671"/>
    </source>
</evidence>
<dbReference type="InterPro" id="IPR050990">
    <property type="entry name" value="UPF0237/GcvR_regulator"/>
</dbReference>
<dbReference type="RefSeq" id="WP_097188033.1">
    <property type="nucleotide sequence ID" value="NZ_OBQK01000005.1"/>
</dbReference>
<dbReference type="PANTHER" id="PTHR34875:SF6">
    <property type="entry name" value="UPF0237 PROTEIN MJ1558"/>
    <property type="match status" value="1"/>
</dbReference>
<dbReference type="Pfam" id="PF13740">
    <property type="entry name" value="ACT_6"/>
    <property type="match status" value="1"/>
</dbReference>
<dbReference type="SUPFAM" id="SSF55021">
    <property type="entry name" value="ACT-like"/>
    <property type="match status" value="2"/>
</dbReference>